<evidence type="ECO:0000313" key="2">
    <source>
        <dbReference type="Proteomes" id="UP000295554"/>
    </source>
</evidence>
<sequence length="59" mass="7094">MSIPNERYHESLNNLTPADVYYGRGQQVLDRREQIKLNTLAMRRKMHYDNQMKLQPLMS</sequence>
<dbReference type="EMBL" id="SMSE01000001">
    <property type="protein sequence ID" value="TDG14672.1"/>
    <property type="molecule type" value="Genomic_DNA"/>
</dbReference>
<dbReference type="Proteomes" id="UP000295554">
    <property type="component" value="Unassembled WGS sequence"/>
</dbReference>
<evidence type="ECO:0000313" key="1">
    <source>
        <dbReference type="EMBL" id="TDG14672.1"/>
    </source>
</evidence>
<keyword evidence="2" id="KW-1185">Reference proteome</keyword>
<protein>
    <submittedName>
        <fullName evidence="1">Transposase</fullName>
    </submittedName>
</protein>
<accession>A0A4R5LTM7</accession>
<comment type="caution">
    <text evidence="1">The sequence shown here is derived from an EMBL/GenBank/DDBJ whole genome shotgun (WGS) entry which is preliminary data.</text>
</comment>
<reference evidence="1 2" key="1">
    <citation type="submission" date="2019-03" db="EMBL/GenBank/DDBJ databases">
        <title>Seongchinamella monodicae gen. nov., sp. nov., a novel member of the Gammaproteobacteria isolated from a tidal mudflat of beach.</title>
        <authorList>
            <person name="Yang H.G."/>
            <person name="Kang J.W."/>
            <person name="Lee S.D."/>
        </authorList>
    </citation>
    <scope>NUCLEOTIDE SEQUENCE [LARGE SCALE GENOMIC DNA]</scope>
    <source>
        <strain evidence="1 2">GH4-78</strain>
    </source>
</reference>
<proteinExistence type="predicted"/>
<gene>
    <name evidence="1" type="ORF">E2F43_00010</name>
</gene>
<name>A0A4R5LTM7_9GAMM</name>
<dbReference type="AlphaFoldDB" id="A0A4R5LTM7"/>
<organism evidence="1 2">
    <name type="scientific">Seongchinamella unica</name>
    <dbReference type="NCBI Taxonomy" id="2547392"/>
    <lineage>
        <taxon>Bacteria</taxon>
        <taxon>Pseudomonadati</taxon>
        <taxon>Pseudomonadota</taxon>
        <taxon>Gammaproteobacteria</taxon>
        <taxon>Cellvibrionales</taxon>
        <taxon>Halieaceae</taxon>
        <taxon>Seongchinamella</taxon>
    </lineage>
</organism>
<dbReference type="OrthoDB" id="9774685at2"/>